<organism evidence="1 2">
    <name type="scientific">Trichonephila clavipes</name>
    <name type="common">Golden silk orbweaver</name>
    <name type="synonym">Nephila clavipes</name>
    <dbReference type="NCBI Taxonomy" id="2585209"/>
    <lineage>
        <taxon>Eukaryota</taxon>
        <taxon>Metazoa</taxon>
        <taxon>Ecdysozoa</taxon>
        <taxon>Arthropoda</taxon>
        <taxon>Chelicerata</taxon>
        <taxon>Arachnida</taxon>
        <taxon>Araneae</taxon>
        <taxon>Araneomorphae</taxon>
        <taxon>Entelegynae</taxon>
        <taxon>Araneoidea</taxon>
        <taxon>Nephilidae</taxon>
        <taxon>Trichonephila</taxon>
    </lineage>
</organism>
<dbReference type="Proteomes" id="UP000887159">
    <property type="component" value="Unassembled WGS sequence"/>
</dbReference>
<proteinExistence type="predicted"/>
<accession>A0A8X7BMK3</accession>
<comment type="caution">
    <text evidence="1">The sequence shown here is derived from an EMBL/GenBank/DDBJ whole genome shotgun (WGS) entry which is preliminary data.</text>
</comment>
<evidence type="ECO:0000313" key="1">
    <source>
        <dbReference type="EMBL" id="GFY36795.1"/>
    </source>
</evidence>
<keyword evidence="2" id="KW-1185">Reference proteome</keyword>
<reference evidence="1" key="1">
    <citation type="submission" date="2020-08" db="EMBL/GenBank/DDBJ databases">
        <title>Multicomponent nature underlies the extraordinary mechanical properties of spider dragline silk.</title>
        <authorList>
            <person name="Kono N."/>
            <person name="Nakamura H."/>
            <person name="Mori M."/>
            <person name="Yoshida Y."/>
            <person name="Ohtoshi R."/>
            <person name="Malay A.D."/>
            <person name="Moran D.A.P."/>
            <person name="Tomita M."/>
            <person name="Numata K."/>
            <person name="Arakawa K."/>
        </authorList>
    </citation>
    <scope>NUCLEOTIDE SEQUENCE</scope>
</reference>
<protein>
    <submittedName>
        <fullName evidence="1">Uncharacterized protein</fullName>
    </submittedName>
</protein>
<dbReference type="AlphaFoldDB" id="A0A8X7BMK3"/>
<gene>
    <name evidence="1" type="ORF">TNCV_2567571</name>
</gene>
<dbReference type="EMBL" id="BMAU01021438">
    <property type="protein sequence ID" value="GFY36795.1"/>
    <property type="molecule type" value="Genomic_DNA"/>
</dbReference>
<name>A0A8X7BMK3_TRICX</name>
<evidence type="ECO:0000313" key="2">
    <source>
        <dbReference type="Proteomes" id="UP000887159"/>
    </source>
</evidence>
<sequence length="103" mass="11745">MTRWPALNPPLLQYCLTHSMSGRNCKGGGYPIGSCVRRRRERVKEANKKIFSRTRGPNGYDIGLLQRLQNAATNGVKFMRLLHFSINKELTGLEVLTDGQRFH</sequence>